<dbReference type="RefSeq" id="WP_268045927.1">
    <property type="nucleotide sequence ID" value="NZ_CP104064.1"/>
</dbReference>
<gene>
    <name evidence="1" type="ORF">NZD86_07755</name>
</gene>
<sequence>MANEEFCSLCLDYALGEMRDELMRKRYERHLKNCPTCQKDLFEYREIIQSLHVPDETDAVFEDAIKPAHVIPFPAKLQMSVQPLGLSIKRFSNRAMTFSVSATIAAMTLAVLVHTGHLPHVAVLGDSAWDHVSHRVLMDGSHIRHDLRHL</sequence>
<evidence type="ECO:0000313" key="1">
    <source>
        <dbReference type="EMBL" id="WAH38361.1"/>
    </source>
</evidence>
<protein>
    <recommendedName>
        <fullName evidence="3">Zinc-finger</fullName>
    </recommendedName>
</protein>
<proteinExistence type="predicted"/>
<organism evidence="1 2">
    <name type="scientific">Alicyclobacillus dauci</name>
    <dbReference type="NCBI Taxonomy" id="1475485"/>
    <lineage>
        <taxon>Bacteria</taxon>
        <taxon>Bacillati</taxon>
        <taxon>Bacillota</taxon>
        <taxon>Bacilli</taxon>
        <taxon>Bacillales</taxon>
        <taxon>Alicyclobacillaceae</taxon>
        <taxon>Alicyclobacillus</taxon>
    </lineage>
</organism>
<name>A0ABY6Z7X4_9BACL</name>
<evidence type="ECO:0000313" key="2">
    <source>
        <dbReference type="Proteomes" id="UP001164803"/>
    </source>
</evidence>
<dbReference type="Proteomes" id="UP001164803">
    <property type="component" value="Chromosome"/>
</dbReference>
<dbReference type="InterPro" id="IPR041916">
    <property type="entry name" value="Anti_sigma_zinc_sf"/>
</dbReference>
<dbReference type="EMBL" id="CP104064">
    <property type="protein sequence ID" value="WAH38361.1"/>
    <property type="molecule type" value="Genomic_DNA"/>
</dbReference>
<reference evidence="1" key="1">
    <citation type="submission" date="2022-08" db="EMBL/GenBank/DDBJ databases">
        <title>Alicyclobacillus dauci DSM2870, complete genome.</title>
        <authorList>
            <person name="Wang Q."/>
            <person name="Cai R."/>
            <person name="Wang Z."/>
        </authorList>
    </citation>
    <scope>NUCLEOTIDE SEQUENCE</scope>
    <source>
        <strain evidence="1">DSM 28700</strain>
    </source>
</reference>
<evidence type="ECO:0008006" key="3">
    <source>
        <dbReference type="Google" id="ProtNLM"/>
    </source>
</evidence>
<keyword evidence="2" id="KW-1185">Reference proteome</keyword>
<dbReference type="Gene3D" id="1.10.10.1320">
    <property type="entry name" value="Anti-sigma factor, zinc-finger domain"/>
    <property type="match status" value="1"/>
</dbReference>
<accession>A0ABY6Z7X4</accession>